<feature type="transmembrane region" description="Helical" evidence="11">
    <location>
        <begin position="919"/>
        <end position="937"/>
    </location>
</feature>
<feature type="transmembrane region" description="Helical" evidence="11">
    <location>
        <begin position="877"/>
        <end position="898"/>
    </location>
</feature>
<evidence type="ECO:0000313" key="14">
    <source>
        <dbReference type="Proteomes" id="UP000327118"/>
    </source>
</evidence>
<keyword evidence="10" id="KW-0325">Glycoprotein</keyword>
<feature type="transmembrane region" description="Helical" evidence="11">
    <location>
        <begin position="483"/>
        <end position="503"/>
    </location>
</feature>
<feature type="transmembrane region" description="Helical" evidence="11">
    <location>
        <begin position="751"/>
        <end position="770"/>
    </location>
</feature>
<proteinExistence type="inferred from homology"/>
<dbReference type="PANTHER" id="PTHR23071:SF1">
    <property type="entry name" value="GPI ETHANOLAMINE PHOSPHATE TRANSFERASE 3"/>
    <property type="match status" value="1"/>
</dbReference>
<dbReference type="InterPro" id="IPR037675">
    <property type="entry name" value="PIG-O_N"/>
</dbReference>
<feature type="transmembrane region" description="Helical" evidence="11">
    <location>
        <begin position="609"/>
        <end position="627"/>
    </location>
</feature>
<keyword evidence="6 11" id="KW-0812">Transmembrane</keyword>
<feature type="domain" description="GPI ethanolamine phosphate transferase 2 C-terminal" evidence="12">
    <location>
        <begin position="743"/>
        <end position="955"/>
    </location>
</feature>
<name>A0A5N6ZAG9_9EURO</name>
<feature type="transmembrane region" description="Helical" evidence="11">
    <location>
        <begin position="584"/>
        <end position="603"/>
    </location>
</feature>
<gene>
    <name evidence="13" type="ORF">BDV28DRAFT_147149</name>
</gene>
<evidence type="ECO:0000256" key="2">
    <source>
        <dbReference type="ARBA" id="ARBA00004687"/>
    </source>
</evidence>
<dbReference type="InterPro" id="IPR002591">
    <property type="entry name" value="Phosphodiest/P_Trfase"/>
</dbReference>
<dbReference type="PANTHER" id="PTHR23071">
    <property type="entry name" value="PHOSPHATIDYLINOSITOL GLYCAN"/>
    <property type="match status" value="1"/>
</dbReference>
<protein>
    <recommendedName>
        <fullName evidence="12">GPI ethanolamine phosphate transferase 2 C-terminal domain-containing protein</fullName>
    </recommendedName>
</protein>
<dbReference type="GO" id="GO:0005789">
    <property type="term" value="C:endoplasmic reticulum membrane"/>
    <property type="evidence" value="ECO:0007669"/>
    <property type="project" value="UniProtKB-SubCell"/>
</dbReference>
<dbReference type="OrthoDB" id="272139at2759"/>
<comment type="similarity">
    <text evidence="3">Belongs to the PIGG/PIGN/PIGO family. PIGO subfamily.</text>
</comment>
<evidence type="ECO:0000259" key="12">
    <source>
        <dbReference type="Pfam" id="PF19316"/>
    </source>
</evidence>
<evidence type="ECO:0000256" key="8">
    <source>
        <dbReference type="ARBA" id="ARBA00022989"/>
    </source>
</evidence>
<evidence type="ECO:0000256" key="7">
    <source>
        <dbReference type="ARBA" id="ARBA00022824"/>
    </source>
</evidence>
<dbReference type="InterPro" id="IPR017850">
    <property type="entry name" value="Alkaline_phosphatase_core_sf"/>
</dbReference>
<dbReference type="Pfam" id="PF01663">
    <property type="entry name" value="Phosphodiest"/>
    <property type="match status" value="1"/>
</dbReference>
<keyword evidence="5" id="KW-0808">Transferase</keyword>
<evidence type="ECO:0000256" key="1">
    <source>
        <dbReference type="ARBA" id="ARBA00004477"/>
    </source>
</evidence>
<feature type="transmembrane region" description="Helical" evidence="11">
    <location>
        <begin position="542"/>
        <end position="564"/>
    </location>
</feature>
<feature type="transmembrane region" description="Helical" evidence="11">
    <location>
        <begin position="790"/>
        <end position="819"/>
    </location>
</feature>
<organism evidence="13 14">
    <name type="scientific">Aspergillus coremiiformis</name>
    <dbReference type="NCBI Taxonomy" id="138285"/>
    <lineage>
        <taxon>Eukaryota</taxon>
        <taxon>Fungi</taxon>
        <taxon>Dikarya</taxon>
        <taxon>Ascomycota</taxon>
        <taxon>Pezizomycotina</taxon>
        <taxon>Eurotiomycetes</taxon>
        <taxon>Eurotiomycetidae</taxon>
        <taxon>Eurotiales</taxon>
        <taxon>Aspergillaceae</taxon>
        <taxon>Aspergillus</taxon>
        <taxon>Aspergillus subgen. Circumdati</taxon>
    </lineage>
</organism>
<evidence type="ECO:0000256" key="3">
    <source>
        <dbReference type="ARBA" id="ARBA00008695"/>
    </source>
</evidence>
<dbReference type="InterPro" id="IPR045687">
    <property type="entry name" value="PIGG/GPI7_C"/>
</dbReference>
<evidence type="ECO:0000313" key="13">
    <source>
        <dbReference type="EMBL" id="KAE8354418.1"/>
    </source>
</evidence>
<evidence type="ECO:0000256" key="4">
    <source>
        <dbReference type="ARBA" id="ARBA00022502"/>
    </source>
</evidence>
<dbReference type="AlphaFoldDB" id="A0A5N6ZAG9"/>
<dbReference type="GO" id="GO:0006506">
    <property type="term" value="P:GPI anchor biosynthetic process"/>
    <property type="evidence" value="ECO:0007669"/>
    <property type="project" value="UniProtKB-UniPathway"/>
</dbReference>
<dbReference type="CDD" id="cd16023">
    <property type="entry name" value="GPI_EPT_3"/>
    <property type="match status" value="1"/>
</dbReference>
<keyword evidence="9 11" id="KW-0472">Membrane</keyword>
<comment type="subcellular location">
    <subcellularLocation>
        <location evidence="1">Endoplasmic reticulum membrane</location>
        <topology evidence="1">Multi-pass membrane protein</topology>
    </subcellularLocation>
</comment>
<dbReference type="InterPro" id="IPR039524">
    <property type="entry name" value="PIGO/GPI13"/>
</dbReference>
<dbReference type="SUPFAM" id="SSF53649">
    <property type="entry name" value="Alkaline phosphatase-like"/>
    <property type="match status" value="1"/>
</dbReference>
<dbReference type="Pfam" id="PF19316">
    <property type="entry name" value="PIGO_PIGG"/>
    <property type="match status" value="1"/>
</dbReference>
<reference evidence="14" key="1">
    <citation type="submission" date="2019-04" db="EMBL/GenBank/DDBJ databases">
        <title>Friends and foes A comparative genomics studyof 23 Aspergillus species from section Flavi.</title>
        <authorList>
            <consortium name="DOE Joint Genome Institute"/>
            <person name="Kjaerbolling I."/>
            <person name="Vesth T."/>
            <person name="Frisvad J.C."/>
            <person name="Nybo J.L."/>
            <person name="Theobald S."/>
            <person name="Kildgaard S."/>
            <person name="Isbrandt T."/>
            <person name="Kuo A."/>
            <person name="Sato A."/>
            <person name="Lyhne E.K."/>
            <person name="Kogle M.E."/>
            <person name="Wiebenga A."/>
            <person name="Kun R.S."/>
            <person name="Lubbers R.J."/>
            <person name="Makela M.R."/>
            <person name="Barry K."/>
            <person name="Chovatia M."/>
            <person name="Clum A."/>
            <person name="Daum C."/>
            <person name="Haridas S."/>
            <person name="He G."/>
            <person name="LaButti K."/>
            <person name="Lipzen A."/>
            <person name="Mondo S."/>
            <person name="Riley R."/>
            <person name="Salamov A."/>
            <person name="Simmons B.A."/>
            <person name="Magnuson J.K."/>
            <person name="Henrissat B."/>
            <person name="Mortensen U.H."/>
            <person name="Larsen T.O."/>
            <person name="Devries R.P."/>
            <person name="Grigoriev I.V."/>
            <person name="Machida M."/>
            <person name="Baker S.E."/>
            <person name="Andersen M.R."/>
        </authorList>
    </citation>
    <scope>NUCLEOTIDE SEQUENCE [LARGE SCALE GENOMIC DNA]</scope>
    <source>
        <strain evidence="14">CBS 553.77</strain>
    </source>
</reference>
<evidence type="ECO:0000256" key="5">
    <source>
        <dbReference type="ARBA" id="ARBA00022679"/>
    </source>
</evidence>
<dbReference type="Gene3D" id="3.40.720.10">
    <property type="entry name" value="Alkaline Phosphatase, subunit A"/>
    <property type="match status" value="1"/>
</dbReference>
<comment type="pathway">
    <text evidence="2">Glycolipid biosynthesis; glycosylphosphatidylinositol-anchor biosynthesis.</text>
</comment>
<evidence type="ECO:0000256" key="11">
    <source>
        <dbReference type="SAM" id="Phobius"/>
    </source>
</evidence>
<dbReference type="Proteomes" id="UP000327118">
    <property type="component" value="Unassembled WGS sequence"/>
</dbReference>
<dbReference type="UniPathway" id="UPA00196"/>
<evidence type="ECO:0000256" key="10">
    <source>
        <dbReference type="ARBA" id="ARBA00023180"/>
    </source>
</evidence>
<dbReference type="GO" id="GO:0051377">
    <property type="term" value="F:mannose-ethanolamine phosphotransferase activity"/>
    <property type="evidence" value="ECO:0007669"/>
    <property type="project" value="InterPro"/>
</dbReference>
<evidence type="ECO:0000256" key="6">
    <source>
        <dbReference type="ARBA" id="ARBA00022692"/>
    </source>
</evidence>
<feature type="transmembrane region" description="Helical" evidence="11">
    <location>
        <begin position="515"/>
        <end position="536"/>
    </location>
</feature>
<keyword evidence="4" id="KW-0337">GPI-anchor biosynthesis</keyword>
<evidence type="ECO:0000256" key="9">
    <source>
        <dbReference type="ARBA" id="ARBA00023136"/>
    </source>
</evidence>
<keyword evidence="7" id="KW-0256">Endoplasmic reticulum</keyword>
<sequence>MPSSAQRVTPIFLLWILYEAPLPLRETIPVLLSDEDDRLIHLIGLYLFTKGFLLSRTVLENKSECTQIPVMMNTSKGPLGKLSSIDRGCWFPKAFDKAILLVIDALRFDFTIPFNDSVKTGTERAQPFHDVLTVLYETAIQEPGNAMLLPFIADPPTTTLQRLKGLTTGTLPTFIEAGSNFAGSAILEDNIVTQLRDAGKRLVHIGDDTWTKLFPGHFVDHLSQAYDSFLVEDLHTVDDGVTRHLNFLLHAGKDEWDVIFAHFLGVDHVGHRYGPAHPEMNAKLKQMDDVIRGVVDALDDDTLLIVLGDHGMDAHGNHGGETDDEIQAALWMYTRRKHFGHLQNGFNQSAGSIAEMAVPQIDLVPTLSLLLGVPIPFNNLGSPIKGAFIGERGEDWERLIHAALLASGQIDRFQKEYAHIQGTSSINLQAQARVLDTIKQAWTQIDAENRRSSTDFYQMLDEHQRSALHTYKNIWAQFNTTSMLKGVLVLLLAASCLLLRLTFLEGNLRRTSFSILSALKTGILAGTMVGGAHIALVAPNRLLVLDSIIFGTAAGIIASSGHLYDFPGLIRSGGRYRNLSPWNWLAVMFTAMLSFGFASNSYVIWEAKIVLIFLSTFATCTVFASSHRSDTTECIVGTFHSMLFFLLNRIASLSKYCREEQLPFCVTTYDPAGDSFGWRLLVPFATAILVPRITTIAFKSDIRSLNTPQRLWLHKGFPTALLLNALHWALIGAEDDRRTVAMFINRIPRRMVAQCVIAISVIGLALLSFASSSWRSSRLYTSSFYGRYLIFSMSTFLLCLLVSNPMGAGSLTILYFQLLSLRQLLPSKRSYAIKATVAALLGSLHFFSTGHNATLSSIQWKAAYIPFQDLHYPWSPLLVVLNTFAGPIVAASAVPLVVSNDERQSSTNASLTVAKALTVHVLVYNVWALSTAIWASILRRHLMLFAIFCPRFLMAGILLLIVDVIACSTSLITTNCTK</sequence>
<accession>A0A5N6ZAG9</accession>
<dbReference type="EMBL" id="ML739073">
    <property type="protein sequence ID" value="KAE8354418.1"/>
    <property type="molecule type" value="Genomic_DNA"/>
</dbReference>
<keyword evidence="8 11" id="KW-1133">Transmembrane helix</keyword>
<keyword evidence="14" id="KW-1185">Reference proteome</keyword>
<feature type="transmembrane region" description="Helical" evidence="11">
    <location>
        <begin position="831"/>
        <end position="848"/>
    </location>
</feature>